<dbReference type="Gene3D" id="3.90.550.10">
    <property type="entry name" value="Spore Coat Polysaccharide Biosynthesis Protein SpsA, Chain A"/>
    <property type="match status" value="1"/>
</dbReference>
<dbReference type="Proteomes" id="UP000033035">
    <property type="component" value="Unassembled WGS sequence"/>
</dbReference>
<evidence type="ECO:0000313" key="1">
    <source>
        <dbReference type="EMBL" id="KKB47558.1"/>
    </source>
</evidence>
<dbReference type="CDD" id="cd02513">
    <property type="entry name" value="CMP-NeuAc_Synthase"/>
    <property type="match status" value="1"/>
</dbReference>
<name>A0A0F5IQ05_9BACT</name>
<evidence type="ECO:0000313" key="2">
    <source>
        <dbReference type="Proteomes" id="UP000033035"/>
    </source>
</evidence>
<dbReference type="EMBL" id="AQHW01000029">
    <property type="protein sequence ID" value="KKB47558.1"/>
    <property type="molecule type" value="Genomic_DNA"/>
</dbReference>
<dbReference type="RefSeq" id="WP_028727955.1">
    <property type="nucleotide sequence ID" value="NZ_AUAE01000025.1"/>
</dbReference>
<dbReference type="PANTHER" id="PTHR21485:SF6">
    <property type="entry name" value="N-ACYLNEURAMINATE CYTIDYLYLTRANSFERASE-RELATED"/>
    <property type="match status" value="1"/>
</dbReference>
<organism evidence="1 2">
    <name type="scientific">Parabacteroides gordonii MS-1 = DSM 23371</name>
    <dbReference type="NCBI Taxonomy" id="1203610"/>
    <lineage>
        <taxon>Bacteria</taxon>
        <taxon>Pseudomonadati</taxon>
        <taxon>Bacteroidota</taxon>
        <taxon>Bacteroidia</taxon>
        <taxon>Bacteroidales</taxon>
        <taxon>Tannerellaceae</taxon>
        <taxon>Parabacteroides</taxon>
    </lineage>
</organism>
<sequence>MKYVTVIPARGGSKRFPGKNIYPLGGIPLLAHSILYSRKVLPDTEVYVSTDNEEIAEVARRYGAGVIERPEELSGDRCSTDSALQHAAIELLSYQKEFDYMILLQATNPLRPDGMMEEALQTIETGIYDSLFTVSPLVRKLGRLTDGRFIPWNFTFGQRSQDMEPLYFENGLLYISHRELILKSRIRGESLYSLIVDHSFGYLDIDTQEDFEMVAYYSHKYNKEKIK</sequence>
<dbReference type="SUPFAM" id="SSF53448">
    <property type="entry name" value="Nucleotide-diphospho-sugar transferases"/>
    <property type="match status" value="1"/>
</dbReference>
<comment type="caution">
    <text evidence="1">The sequence shown here is derived from an EMBL/GenBank/DDBJ whole genome shotgun (WGS) entry which is preliminary data.</text>
</comment>
<gene>
    <name evidence="1" type="ORF">HMPREF1536_05202</name>
</gene>
<dbReference type="HOGENOM" id="CLU_042930_1_1_10"/>
<accession>A0A0F5IQ05</accession>
<dbReference type="InterPro" id="IPR050793">
    <property type="entry name" value="CMP-NeuNAc_synthase"/>
</dbReference>
<protein>
    <recommendedName>
        <fullName evidence="3">N-acylneuraminate cytidylyltransferase</fullName>
    </recommendedName>
</protein>
<dbReference type="InterPro" id="IPR003329">
    <property type="entry name" value="Cytidylyl_trans"/>
</dbReference>
<dbReference type="InterPro" id="IPR029044">
    <property type="entry name" value="Nucleotide-diphossugar_trans"/>
</dbReference>
<dbReference type="STRING" id="1203610.HMPREF1536_05202"/>
<keyword evidence="2" id="KW-1185">Reference proteome</keyword>
<dbReference type="AlphaFoldDB" id="A0A0F5IQ05"/>
<proteinExistence type="predicted"/>
<evidence type="ECO:0008006" key="3">
    <source>
        <dbReference type="Google" id="ProtNLM"/>
    </source>
</evidence>
<reference evidence="1 2" key="1">
    <citation type="submission" date="2013-04" db="EMBL/GenBank/DDBJ databases">
        <title>The Genome Sequence of Parabacteroides gordonii DSM 23371.</title>
        <authorList>
            <consortium name="The Broad Institute Genomics Platform"/>
            <person name="Earl A."/>
            <person name="Ward D."/>
            <person name="Feldgarden M."/>
            <person name="Gevers D."/>
            <person name="Martens E."/>
            <person name="Sakamoto M."/>
            <person name="Benno Y."/>
            <person name="Suzuki N."/>
            <person name="Matsunaga N."/>
            <person name="Koshihara K."/>
            <person name="Seki M."/>
            <person name="Komiya H."/>
            <person name="Walker B."/>
            <person name="Young S."/>
            <person name="Zeng Q."/>
            <person name="Gargeya S."/>
            <person name="Fitzgerald M."/>
            <person name="Haas B."/>
            <person name="Abouelleil A."/>
            <person name="Allen A.W."/>
            <person name="Alvarado L."/>
            <person name="Arachchi H.M."/>
            <person name="Berlin A.M."/>
            <person name="Chapman S.B."/>
            <person name="Gainer-Dewar J."/>
            <person name="Goldberg J."/>
            <person name="Griggs A."/>
            <person name="Gujja S."/>
            <person name="Hansen M."/>
            <person name="Howarth C."/>
            <person name="Imamovic A."/>
            <person name="Ireland A."/>
            <person name="Larimer J."/>
            <person name="McCowan C."/>
            <person name="Murphy C."/>
            <person name="Pearson M."/>
            <person name="Poon T.W."/>
            <person name="Priest M."/>
            <person name="Roberts A."/>
            <person name="Saif S."/>
            <person name="Shea T."/>
            <person name="Sisk P."/>
            <person name="Sykes S."/>
            <person name="Wortman J."/>
            <person name="Nusbaum C."/>
            <person name="Birren B."/>
        </authorList>
    </citation>
    <scope>NUCLEOTIDE SEQUENCE [LARGE SCALE GENOMIC DNA]</scope>
    <source>
        <strain evidence="1 2">MS-1</strain>
    </source>
</reference>
<dbReference type="GO" id="GO:0008781">
    <property type="term" value="F:N-acylneuraminate cytidylyltransferase activity"/>
    <property type="evidence" value="ECO:0007669"/>
    <property type="project" value="TreeGrafter"/>
</dbReference>
<dbReference type="PATRIC" id="fig|1203610.3.peg.5318"/>
<dbReference type="Pfam" id="PF02348">
    <property type="entry name" value="CTP_transf_3"/>
    <property type="match status" value="1"/>
</dbReference>
<dbReference type="PANTHER" id="PTHR21485">
    <property type="entry name" value="HAD SUPERFAMILY MEMBERS CMAS AND KDSC"/>
    <property type="match status" value="1"/>
</dbReference>